<evidence type="ECO:0000313" key="4">
    <source>
        <dbReference type="Proteomes" id="UP000225548"/>
    </source>
</evidence>
<sequence>MRATTFTTTGLRTLLATVLSLAPVLVFPGTASAADDETDDEVQVEACCYDVRPPPPWVLDDAYVTEQDVPLESLRTGRSILDNDSQFEKIDAFVRSEPAHGTVEMVEDGHFVYVPAPGFQGTDSFTYVALDDYGQESYEPATITVTVRPADQALTTAPDVFETPAGVELVVAAPGYLGNDVSPGGLPVTQASVTPVVPAAAGSAVHSADGAFVYTPSPGFQGSASFTYVATDGAVHALPQTVTVRVVGATPEATDDAYVLDEDTTLVAESVLANDVGPVGSVLTAATVTAPSHGGLDLAPDGTFTYTPEPDFEGTDTFTYAASDGTSASPPGTVTLTVDPVEDFPPVAVDDAYTIEQDTTINIRNLGLSILDNDVTDVAAVAVLVTGSVHGTTYMHPDGMFVYQPDSGFHGTDSFTYLTRTGSDSDVATVTLTVRAADRALVGSSDSYQTPIGVELAVAAPGVLVNDSSPDGLPLSVTIAEQPDHGSIVLDADGAFRYVPSPGFQGLDWFAYTLTDGLVQKRVQMSVRMVGPSPVAVDDSHSLLEDNTYVATWGILHNDISSDGRPLTALKVSDPAHGTVTVAPDGIFTYVPDKDFNGTDSFTYLASDGTTSSAPATVMLTVRPDDEAPTVAVPVRNLTTVQGTPLTGRMTVINPDNLTLEYRGYINRHPPGGSVVMDDATGEWTFTPVWDFVGATYVETEACDTYLGRCVKQGLRITVTPAAQVIVTHFDTYELDEDTTLVAGSILANDVSSAGTPLSATLVNGPSYGVVSLAPDGTFTYTPDPGFHGMDAFSYVASDGTTSSIPTGVSMSVRAVDKPPSFAVPTLAVAAVEDTPTTGEVTAINPDGLTLTYTAVSVGTPGGSVVMDASTGAYTFTPDQDFVGLAQVDVEVCAPDGPCATQRLDLTVSSVADAPVAADQTVVTTWGKAVKGTFTVSDVDSPTLTFAVTSAPQRGKVAVDPAARTFVYTPAWWSTGDDSFVVTVCDPDGLCDSARVTVDLRRSWWMPSSIPWLDAFVTTAR</sequence>
<gene>
    <name evidence="3" type="ORF">ATL42_2387</name>
</gene>
<feature type="signal peptide" evidence="1">
    <location>
        <begin position="1"/>
        <end position="33"/>
    </location>
</feature>
<protein>
    <recommendedName>
        <fullName evidence="2">RapA2 cadherin-like domain-containing protein</fullName>
    </recommendedName>
</protein>
<dbReference type="Pfam" id="PF17803">
    <property type="entry name" value="Cadherin_4"/>
    <property type="match status" value="1"/>
</dbReference>
<dbReference type="Gene3D" id="2.60.40.3440">
    <property type="match status" value="8"/>
</dbReference>
<keyword evidence="4" id="KW-1185">Reference proteome</keyword>
<dbReference type="NCBIfam" id="NF012211">
    <property type="entry name" value="tand_rpt_95"/>
    <property type="match status" value="8"/>
</dbReference>
<reference evidence="3 4" key="1">
    <citation type="submission" date="2017-10" db="EMBL/GenBank/DDBJ databases">
        <title>Sequencing the genomes of 1000 actinobacteria strains.</title>
        <authorList>
            <person name="Klenk H.-P."/>
        </authorList>
    </citation>
    <scope>NUCLEOTIDE SEQUENCE [LARGE SCALE GENOMIC DNA]</scope>
    <source>
        <strain evidence="3 4">DSM 18966</strain>
    </source>
</reference>
<dbReference type="AlphaFoldDB" id="A0A2A9E5Y7"/>
<dbReference type="EMBL" id="PDJG01000001">
    <property type="protein sequence ID" value="PFG34477.1"/>
    <property type="molecule type" value="Genomic_DNA"/>
</dbReference>
<proteinExistence type="predicted"/>
<comment type="caution">
    <text evidence="3">The sequence shown here is derived from an EMBL/GenBank/DDBJ whole genome shotgun (WGS) entry which is preliminary data.</text>
</comment>
<feature type="chain" id="PRO_5012111733" description="RapA2 cadherin-like domain-containing protein" evidence="1">
    <location>
        <begin position="34"/>
        <end position="1021"/>
    </location>
</feature>
<accession>A0A2A9E5Y7</accession>
<dbReference type="Pfam" id="PF17963">
    <property type="entry name" value="Big_9"/>
    <property type="match status" value="7"/>
</dbReference>
<evidence type="ECO:0000259" key="2">
    <source>
        <dbReference type="Pfam" id="PF17803"/>
    </source>
</evidence>
<evidence type="ECO:0000256" key="1">
    <source>
        <dbReference type="SAM" id="SignalP"/>
    </source>
</evidence>
<dbReference type="Proteomes" id="UP000225548">
    <property type="component" value="Unassembled WGS sequence"/>
</dbReference>
<feature type="domain" description="RapA2 cadherin-like" evidence="2">
    <location>
        <begin position="428"/>
        <end position="498"/>
    </location>
</feature>
<dbReference type="InterPro" id="IPR040853">
    <property type="entry name" value="RapA2_cadherin-like"/>
</dbReference>
<name>A0A2A9E5Y7_9MICO</name>
<evidence type="ECO:0000313" key="3">
    <source>
        <dbReference type="EMBL" id="PFG34477.1"/>
    </source>
</evidence>
<organism evidence="3 4">
    <name type="scientific">Sanguibacter antarcticus</name>
    <dbReference type="NCBI Taxonomy" id="372484"/>
    <lineage>
        <taxon>Bacteria</taxon>
        <taxon>Bacillati</taxon>
        <taxon>Actinomycetota</taxon>
        <taxon>Actinomycetes</taxon>
        <taxon>Micrococcales</taxon>
        <taxon>Sanguibacteraceae</taxon>
        <taxon>Sanguibacter</taxon>
    </lineage>
</organism>
<keyword evidence="1" id="KW-0732">Signal</keyword>